<keyword evidence="5" id="KW-0255">Endonuclease</keyword>
<evidence type="ECO:0000256" key="15">
    <source>
        <dbReference type="SAM" id="MobiDB-lite"/>
    </source>
</evidence>
<dbReference type="InterPro" id="IPR029060">
    <property type="entry name" value="PIN-like_dom_sf"/>
</dbReference>
<comment type="subcellular location">
    <subcellularLocation>
        <location evidence="2">Nucleus</location>
    </subcellularLocation>
</comment>
<keyword evidence="18" id="KW-1185">Reference proteome</keyword>
<evidence type="ECO:0000256" key="14">
    <source>
        <dbReference type="PROSITE-ProRule" id="PRU00322"/>
    </source>
</evidence>
<dbReference type="InterPro" id="IPR036279">
    <property type="entry name" value="5-3_exonuclease_C_sf"/>
</dbReference>
<feature type="compositionally biased region" description="Low complexity" evidence="15">
    <location>
        <begin position="30"/>
        <end position="40"/>
    </location>
</feature>
<dbReference type="PANTHER" id="PTHR16171:SF7">
    <property type="entry name" value="DNA REPAIR PROTEIN RAD2"/>
    <property type="match status" value="1"/>
</dbReference>
<evidence type="ECO:0000256" key="9">
    <source>
        <dbReference type="ARBA" id="ARBA00022833"/>
    </source>
</evidence>
<dbReference type="SMART" id="SM00484">
    <property type="entry name" value="XPGI"/>
    <property type="match status" value="1"/>
</dbReference>
<keyword evidence="11" id="KW-0234">DNA repair</keyword>
<comment type="caution">
    <text evidence="17">The sequence shown here is derived from an EMBL/GenBank/DDBJ whole genome shotgun (WGS) entry which is preliminary data.</text>
</comment>
<evidence type="ECO:0000256" key="12">
    <source>
        <dbReference type="ARBA" id="ARBA00023242"/>
    </source>
</evidence>
<dbReference type="GO" id="GO:0003697">
    <property type="term" value="F:single-stranded DNA binding"/>
    <property type="evidence" value="ECO:0007669"/>
    <property type="project" value="TreeGrafter"/>
</dbReference>
<dbReference type="InterPro" id="IPR001876">
    <property type="entry name" value="Znf_RanBP2"/>
</dbReference>
<dbReference type="Gene3D" id="1.10.150.20">
    <property type="entry name" value="5' to 3' exonuclease, C-terminal subdomain"/>
    <property type="match status" value="1"/>
</dbReference>
<dbReference type="PROSITE" id="PS50199">
    <property type="entry name" value="ZF_RANBP2_2"/>
    <property type="match status" value="2"/>
</dbReference>
<name>X6M1H2_RETFI</name>
<evidence type="ECO:0000256" key="4">
    <source>
        <dbReference type="ARBA" id="ARBA00022723"/>
    </source>
</evidence>
<evidence type="ECO:0000256" key="7">
    <source>
        <dbReference type="ARBA" id="ARBA00022771"/>
    </source>
</evidence>
<dbReference type="InterPro" id="IPR006086">
    <property type="entry name" value="XPG-I_dom"/>
</dbReference>
<comment type="similarity">
    <text evidence="13">Belongs to the XPG/RAD2 endonuclease family. GEN subfamily.</text>
</comment>
<feature type="compositionally biased region" description="Basic and acidic residues" evidence="15">
    <location>
        <begin position="351"/>
        <end position="374"/>
    </location>
</feature>
<evidence type="ECO:0000256" key="5">
    <source>
        <dbReference type="ARBA" id="ARBA00022759"/>
    </source>
</evidence>
<sequence length="782" mass="89437">MNSQIEKIREEMISEYHKDLLEKTKDEHGNSNGNNGNSNGIQQEHGRGKMHRIASEVNTHYYHYSYWHENKDEHDPTLAQQQPFPVKRKYPSNFEANDKATKKRKLNWNKHKNNQYRPQTILLSSSSSSSVQANGTYIAEHWSCGKCKYLNLKQRAACDVCNCPREQSLGGSWKCLLCEHLNEGKLDKCAVCEHDRRTWGSSTNTTLIQSNTVPSDAIHNSSISDSSSSMTWVCATCMWQNSHMVDHCSQCDCPKESNTTNGNDGHIDAHDTIQNIPLLMVPVLLSDLGLPPRAVESAKPQNPSPENKVPNAIMDLKNTRQNFHRIAKLTQGTHVTVSLQDIMSSDETKPVVEMQEDHVSAVDENEKEKEMEMKIEEEEEEEEEEEQEQNQASRRAISPSNLSVEVPSDFKIDVPTFESDEETQEMKIEVQPETKDSVEIHSNDEHAVEDLPPNVSTFEEWNNLENKEELSAMDFLDDKLSEQAQVTPAMILECKQLLDMFGIPYIVSPAEAEAQCAELNRLGLVDGVVTDDSDVFLFDGQLIYRHLFHMDKNVEQYKAATIRTKMGLSREKLIGLAMLLGSDYTEGIKGIGIVNGVEIIQAFCNNKEPGTTEMDTVIKGLQEFRDWIYSPVMDKKPLRENPSDDGGIEHNEHNKNWFKWKHRNIKKHWYVSRDFPSEDVIQTYWKPLVDSSLDKFEFGKPQVEQLKTMCYLKFCWDIETVNKTLEPVVDTILNKPSAQKRLESYMHWSEDNKFTLTSKRAQKAIKDLTSQDTEPSNNDIEL</sequence>
<evidence type="ECO:0000256" key="1">
    <source>
        <dbReference type="ARBA" id="ARBA00001946"/>
    </source>
</evidence>
<feature type="domain" description="RanBP2-type" evidence="16">
    <location>
        <begin position="227"/>
        <end position="257"/>
    </location>
</feature>
<dbReference type="CDD" id="cd09868">
    <property type="entry name" value="PIN_XPG_RAD2"/>
    <property type="match status" value="1"/>
</dbReference>
<dbReference type="SMART" id="SM00547">
    <property type="entry name" value="ZnF_RBZ"/>
    <property type="match status" value="2"/>
</dbReference>
<dbReference type="Gene3D" id="3.40.50.1010">
    <property type="entry name" value="5'-nuclease"/>
    <property type="match status" value="1"/>
</dbReference>
<evidence type="ECO:0000259" key="16">
    <source>
        <dbReference type="PROSITE" id="PS50199"/>
    </source>
</evidence>
<dbReference type="AlphaFoldDB" id="X6M1H2"/>
<proteinExistence type="inferred from homology"/>
<feature type="region of interest" description="Disordered" evidence="15">
    <location>
        <begin position="25"/>
        <end position="49"/>
    </location>
</feature>
<dbReference type="PRINTS" id="PR00853">
    <property type="entry name" value="XPGRADSUPER"/>
</dbReference>
<dbReference type="CDD" id="cd09904">
    <property type="entry name" value="H3TH_XPG"/>
    <property type="match status" value="1"/>
</dbReference>
<keyword evidence="8" id="KW-0378">Hydrolase</keyword>
<dbReference type="InterPro" id="IPR008918">
    <property type="entry name" value="HhH2"/>
</dbReference>
<keyword evidence="3" id="KW-0540">Nuclease</keyword>
<dbReference type="SUPFAM" id="SSF47807">
    <property type="entry name" value="5' to 3' exonuclease, C-terminal subdomain"/>
    <property type="match status" value="1"/>
</dbReference>
<dbReference type="InterPro" id="IPR006084">
    <property type="entry name" value="XPG/Rad2"/>
</dbReference>
<evidence type="ECO:0000256" key="8">
    <source>
        <dbReference type="ARBA" id="ARBA00022801"/>
    </source>
</evidence>
<dbReference type="PANTHER" id="PTHR16171">
    <property type="entry name" value="DNA REPAIR PROTEIN COMPLEMENTING XP-G CELLS-RELATED"/>
    <property type="match status" value="1"/>
</dbReference>
<keyword evidence="4" id="KW-0479">Metal-binding</keyword>
<keyword evidence="6" id="KW-0227">DNA damage</keyword>
<keyword evidence="9" id="KW-0862">Zinc</keyword>
<evidence type="ECO:0000313" key="18">
    <source>
        <dbReference type="Proteomes" id="UP000023152"/>
    </source>
</evidence>
<accession>X6M1H2</accession>
<evidence type="ECO:0000256" key="3">
    <source>
        <dbReference type="ARBA" id="ARBA00022722"/>
    </source>
</evidence>
<dbReference type="SUPFAM" id="SSF88723">
    <property type="entry name" value="PIN domain-like"/>
    <property type="match status" value="1"/>
</dbReference>
<organism evidence="17 18">
    <name type="scientific">Reticulomyxa filosa</name>
    <dbReference type="NCBI Taxonomy" id="46433"/>
    <lineage>
        <taxon>Eukaryota</taxon>
        <taxon>Sar</taxon>
        <taxon>Rhizaria</taxon>
        <taxon>Retaria</taxon>
        <taxon>Foraminifera</taxon>
        <taxon>Monothalamids</taxon>
        <taxon>Reticulomyxidae</taxon>
        <taxon>Reticulomyxa</taxon>
    </lineage>
</organism>
<dbReference type="GO" id="GO:0006281">
    <property type="term" value="P:DNA repair"/>
    <property type="evidence" value="ECO:0007669"/>
    <property type="project" value="UniProtKB-KW"/>
</dbReference>
<dbReference type="GO" id="GO:0005634">
    <property type="term" value="C:nucleus"/>
    <property type="evidence" value="ECO:0007669"/>
    <property type="project" value="UniProtKB-SubCell"/>
</dbReference>
<keyword evidence="10" id="KW-0460">Magnesium</keyword>
<evidence type="ECO:0000256" key="11">
    <source>
        <dbReference type="ARBA" id="ARBA00023204"/>
    </source>
</evidence>
<evidence type="ECO:0000256" key="13">
    <source>
        <dbReference type="ARBA" id="ARBA00038112"/>
    </source>
</evidence>
<evidence type="ECO:0000256" key="6">
    <source>
        <dbReference type="ARBA" id="ARBA00022763"/>
    </source>
</evidence>
<feature type="domain" description="RanBP2-type" evidence="16">
    <location>
        <begin position="138"/>
        <end position="167"/>
    </location>
</feature>
<protein>
    <recommendedName>
        <fullName evidence="16">RanBP2-type domain-containing protein</fullName>
    </recommendedName>
</protein>
<dbReference type="PROSITE" id="PS01358">
    <property type="entry name" value="ZF_RANBP2_1"/>
    <property type="match status" value="3"/>
</dbReference>
<dbReference type="OrthoDB" id="31113at2759"/>
<gene>
    <name evidence="17" type="ORF">RFI_29957</name>
</gene>
<feature type="compositionally biased region" description="Acidic residues" evidence="15">
    <location>
        <begin position="375"/>
        <end position="388"/>
    </location>
</feature>
<dbReference type="FunFam" id="1.10.150.20:FF:000030">
    <property type="entry name" value="Flap endonuclease GEN-like 1"/>
    <property type="match status" value="1"/>
</dbReference>
<evidence type="ECO:0000313" key="17">
    <source>
        <dbReference type="EMBL" id="ETO07436.1"/>
    </source>
</evidence>
<evidence type="ECO:0000256" key="2">
    <source>
        <dbReference type="ARBA" id="ARBA00004123"/>
    </source>
</evidence>
<dbReference type="GO" id="GO:0048256">
    <property type="term" value="F:flap endonuclease activity"/>
    <property type="evidence" value="ECO:0007669"/>
    <property type="project" value="UniProtKB-ARBA"/>
</dbReference>
<dbReference type="Pfam" id="PF00867">
    <property type="entry name" value="XPG_I"/>
    <property type="match status" value="1"/>
</dbReference>
<reference evidence="17 18" key="1">
    <citation type="journal article" date="2013" name="Curr. Biol.">
        <title>The Genome of the Foraminiferan Reticulomyxa filosa.</title>
        <authorList>
            <person name="Glockner G."/>
            <person name="Hulsmann N."/>
            <person name="Schleicher M."/>
            <person name="Noegel A.A."/>
            <person name="Eichinger L."/>
            <person name="Gallinger C."/>
            <person name="Pawlowski J."/>
            <person name="Sierra R."/>
            <person name="Euteneuer U."/>
            <person name="Pillet L."/>
            <person name="Moustafa A."/>
            <person name="Platzer M."/>
            <person name="Groth M."/>
            <person name="Szafranski K."/>
            <person name="Schliwa M."/>
        </authorList>
    </citation>
    <scope>NUCLEOTIDE SEQUENCE [LARGE SCALE GENOMIC DNA]</scope>
</reference>
<evidence type="ECO:0000256" key="10">
    <source>
        <dbReference type="ARBA" id="ARBA00022842"/>
    </source>
</evidence>
<feature type="region of interest" description="Disordered" evidence="15">
    <location>
        <begin position="351"/>
        <end position="407"/>
    </location>
</feature>
<dbReference type="SMART" id="SM00279">
    <property type="entry name" value="HhH2"/>
    <property type="match status" value="1"/>
</dbReference>
<keyword evidence="12" id="KW-0539">Nucleus</keyword>
<comment type="cofactor">
    <cofactor evidence="1">
        <name>Mg(2+)</name>
        <dbReference type="ChEBI" id="CHEBI:18420"/>
    </cofactor>
</comment>
<dbReference type="GO" id="GO:0008270">
    <property type="term" value="F:zinc ion binding"/>
    <property type="evidence" value="ECO:0007669"/>
    <property type="project" value="UniProtKB-KW"/>
</dbReference>
<keyword evidence="7 14" id="KW-0863">Zinc-finger</keyword>
<dbReference type="EMBL" id="ASPP01026168">
    <property type="protein sequence ID" value="ETO07436.1"/>
    <property type="molecule type" value="Genomic_DNA"/>
</dbReference>
<dbReference type="Proteomes" id="UP000023152">
    <property type="component" value="Unassembled WGS sequence"/>
</dbReference>